<proteinExistence type="predicted"/>
<feature type="compositionally biased region" description="Basic residues" evidence="1">
    <location>
        <begin position="1"/>
        <end position="15"/>
    </location>
</feature>
<dbReference type="Proteomes" id="UP000489600">
    <property type="component" value="Unassembled WGS sequence"/>
</dbReference>
<evidence type="ECO:0000313" key="3">
    <source>
        <dbReference type="Proteomes" id="UP000489600"/>
    </source>
</evidence>
<feature type="region of interest" description="Disordered" evidence="1">
    <location>
        <begin position="1"/>
        <end position="47"/>
    </location>
</feature>
<keyword evidence="3" id="KW-1185">Reference proteome</keyword>
<name>A0A565AWL4_9BRAS</name>
<protein>
    <submittedName>
        <fullName evidence="2">Uncharacterized protein</fullName>
    </submittedName>
</protein>
<reference evidence="2" key="1">
    <citation type="submission" date="2019-07" db="EMBL/GenBank/DDBJ databases">
        <authorList>
            <person name="Dittberner H."/>
        </authorList>
    </citation>
    <scope>NUCLEOTIDE SEQUENCE [LARGE SCALE GENOMIC DNA]</scope>
</reference>
<dbReference type="EMBL" id="CABITT030000001">
    <property type="protein sequence ID" value="VVA93443.1"/>
    <property type="molecule type" value="Genomic_DNA"/>
</dbReference>
<feature type="compositionally biased region" description="Low complexity" evidence="1">
    <location>
        <begin position="16"/>
        <end position="29"/>
    </location>
</feature>
<organism evidence="2 3">
    <name type="scientific">Arabis nemorensis</name>
    <dbReference type="NCBI Taxonomy" id="586526"/>
    <lineage>
        <taxon>Eukaryota</taxon>
        <taxon>Viridiplantae</taxon>
        <taxon>Streptophyta</taxon>
        <taxon>Embryophyta</taxon>
        <taxon>Tracheophyta</taxon>
        <taxon>Spermatophyta</taxon>
        <taxon>Magnoliopsida</taxon>
        <taxon>eudicotyledons</taxon>
        <taxon>Gunneridae</taxon>
        <taxon>Pentapetalae</taxon>
        <taxon>rosids</taxon>
        <taxon>malvids</taxon>
        <taxon>Brassicales</taxon>
        <taxon>Brassicaceae</taxon>
        <taxon>Arabideae</taxon>
        <taxon>Arabis</taxon>
    </lineage>
</organism>
<accession>A0A565AWL4</accession>
<feature type="compositionally biased region" description="Polar residues" evidence="1">
    <location>
        <begin position="36"/>
        <end position="47"/>
    </location>
</feature>
<comment type="caution">
    <text evidence="2">The sequence shown here is derived from an EMBL/GenBank/DDBJ whole genome shotgun (WGS) entry which is preliminary data.</text>
</comment>
<dbReference type="AlphaFoldDB" id="A0A565AWL4"/>
<evidence type="ECO:0000313" key="2">
    <source>
        <dbReference type="EMBL" id="VVA93443.1"/>
    </source>
</evidence>
<gene>
    <name evidence="2" type="ORF">ANE_LOCUS3888</name>
</gene>
<sequence length="134" mass="14169">MKKKKHKQSPSKHSKTSNSSSSKSSQSYSDVLAPGATTSDEPLSPQTIDAAISSDALVMAQPSEIVQPESVAPVIAVQPADPERTPQEKVAEEVTTNANIVSNKPTVYTTAEATRVADPEQKPAETQAILGALW</sequence>
<evidence type="ECO:0000256" key="1">
    <source>
        <dbReference type="SAM" id="MobiDB-lite"/>
    </source>
</evidence>